<gene>
    <name evidence="9" type="primary">ftsQ</name>
    <name evidence="11" type="ORF">B3C1_12469</name>
</gene>
<evidence type="ECO:0000256" key="9">
    <source>
        <dbReference type="HAMAP-Rule" id="MF_00911"/>
    </source>
</evidence>
<dbReference type="InterPro" id="IPR013685">
    <property type="entry name" value="POTRA_FtsQ_type"/>
</dbReference>
<dbReference type="InterPro" id="IPR005548">
    <property type="entry name" value="Cell_div_FtsQ/DivIB_C"/>
</dbReference>
<proteinExistence type="inferred from homology"/>
<dbReference type="GO" id="GO:0043093">
    <property type="term" value="P:FtsZ-dependent cytokinesis"/>
    <property type="evidence" value="ECO:0007669"/>
    <property type="project" value="UniProtKB-UniRule"/>
</dbReference>
<evidence type="ECO:0000313" key="11">
    <source>
        <dbReference type="EMBL" id="EKE71448.1"/>
    </source>
</evidence>
<dbReference type="AlphaFoldDB" id="K2J8B1"/>
<protein>
    <recommendedName>
        <fullName evidence="9">Cell division protein FtsQ</fullName>
    </recommendedName>
</protein>
<comment type="caution">
    <text evidence="11">The sequence shown here is derived from an EMBL/GenBank/DDBJ whole genome shotgun (WGS) entry which is preliminary data.</text>
</comment>
<dbReference type="InterPro" id="IPR045335">
    <property type="entry name" value="FtsQ_C_sf"/>
</dbReference>
<dbReference type="Pfam" id="PF08478">
    <property type="entry name" value="POTRA_1"/>
    <property type="match status" value="1"/>
</dbReference>
<dbReference type="Proteomes" id="UP000006755">
    <property type="component" value="Unassembled WGS sequence"/>
</dbReference>
<evidence type="ECO:0000256" key="1">
    <source>
        <dbReference type="ARBA" id="ARBA00004370"/>
    </source>
</evidence>
<keyword evidence="6 9" id="KW-1133">Transmembrane helix</keyword>
<keyword evidence="3 9" id="KW-0997">Cell inner membrane</keyword>
<dbReference type="PANTHER" id="PTHR35851">
    <property type="entry name" value="CELL DIVISION PROTEIN FTSQ"/>
    <property type="match status" value="1"/>
</dbReference>
<dbReference type="InterPro" id="IPR034746">
    <property type="entry name" value="POTRA"/>
</dbReference>
<evidence type="ECO:0000313" key="12">
    <source>
        <dbReference type="Proteomes" id="UP000006755"/>
    </source>
</evidence>
<comment type="function">
    <text evidence="9">Essential cell division protein. May link together the upstream cell division proteins, which are predominantly cytoplasmic, with the downstream cell division proteins, which are predominantly periplasmic. May control correct divisome assembly.</text>
</comment>
<sequence length="240" mass="27129">MRSWGFWLGLGFFALVMAGFAAGGVSLWHTMRDEGQLPVEQVEVKGEHPHTPAGDIRAVLTQKPLGSFFTVDVNEVQQRLEALPWIYQASVRKAWPRKLQIFLVEQQPVARWNDQALLNAQGQVFRAEPGPAEQSLPRLYGQDDNAKDTLDGYRGLATLLEGSGYPLAAAWLSARNSWELELKDGLKLVLGREDTLRRVQRFIDSFPYLKGEARQPAYLDLRYDTGFAVGWQEEENKETP</sequence>
<keyword evidence="8 9" id="KW-0131">Cell cycle</keyword>
<dbReference type="InterPro" id="IPR026579">
    <property type="entry name" value="FtsQ"/>
</dbReference>
<dbReference type="OrthoDB" id="9790370at2"/>
<dbReference type="HAMAP" id="MF_00911">
    <property type="entry name" value="FtsQ_subfam"/>
    <property type="match status" value="1"/>
</dbReference>
<dbReference type="PATRIC" id="fig|745411.4.peg.2452"/>
<feature type="domain" description="POTRA" evidence="10">
    <location>
        <begin position="37"/>
        <end position="106"/>
    </location>
</feature>
<dbReference type="PROSITE" id="PS51779">
    <property type="entry name" value="POTRA"/>
    <property type="match status" value="1"/>
</dbReference>
<evidence type="ECO:0000256" key="4">
    <source>
        <dbReference type="ARBA" id="ARBA00022618"/>
    </source>
</evidence>
<evidence type="ECO:0000256" key="5">
    <source>
        <dbReference type="ARBA" id="ARBA00022692"/>
    </source>
</evidence>
<evidence type="ECO:0000259" key="10">
    <source>
        <dbReference type="PROSITE" id="PS51779"/>
    </source>
</evidence>
<evidence type="ECO:0000256" key="8">
    <source>
        <dbReference type="ARBA" id="ARBA00023306"/>
    </source>
</evidence>
<evidence type="ECO:0000256" key="6">
    <source>
        <dbReference type="ARBA" id="ARBA00022989"/>
    </source>
</evidence>
<dbReference type="Gene3D" id="3.10.20.310">
    <property type="entry name" value="membrane protein fhac"/>
    <property type="match status" value="1"/>
</dbReference>
<keyword evidence="7 9" id="KW-0472">Membrane</keyword>
<dbReference type="EMBL" id="AMRI01000017">
    <property type="protein sequence ID" value="EKE71448.1"/>
    <property type="molecule type" value="Genomic_DNA"/>
</dbReference>
<name>K2J8B1_9GAMM</name>
<evidence type="ECO:0000256" key="2">
    <source>
        <dbReference type="ARBA" id="ARBA00022475"/>
    </source>
</evidence>
<dbReference type="eggNOG" id="COG1589">
    <property type="taxonomic scope" value="Bacteria"/>
</dbReference>
<dbReference type="GO" id="GO:0032153">
    <property type="term" value="C:cell division site"/>
    <property type="evidence" value="ECO:0007669"/>
    <property type="project" value="UniProtKB-UniRule"/>
</dbReference>
<dbReference type="PANTHER" id="PTHR35851:SF1">
    <property type="entry name" value="CELL DIVISION PROTEIN FTSQ"/>
    <property type="match status" value="1"/>
</dbReference>
<dbReference type="STRING" id="745411.B3C1_12469"/>
<evidence type="ECO:0000256" key="7">
    <source>
        <dbReference type="ARBA" id="ARBA00023136"/>
    </source>
</evidence>
<organism evidence="11 12">
    <name type="scientific">Gallaecimonas xiamenensis 3-C-1</name>
    <dbReference type="NCBI Taxonomy" id="745411"/>
    <lineage>
        <taxon>Bacteria</taxon>
        <taxon>Pseudomonadati</taxon>
        <taxon>Pseudomonadota</taxon>
        <taxon>Gammaproteobacteria</taxon>
        <taxon>Enterobacterales</taxon>
        <taxon>Gallaecimonadaceae</taxon>
        <taxon>Gallaecimonas</taxon>
    </lineage>
</organism>
<accession>K2J8B1</accession>
<keyword evidence="5 9" id="KW-0812">Transmembrane</keyword>
<reference evidence="11 12" key="1">
    <citation type="journal article" date="2012" name="J. Bacteriol.">
        <title>Genome Sequence of Gallaecimonas xiamenensis Type Strain 3-C-1.</title>
        <authorList>
            <person name="Lai Q."/>
            <person name="Wang L."/>
            <person name="Wang W."/>
            <person name="Shao Z."/>
        </authorList>
    </citation>
    <scope>NUCLEOTIDE SEQUENCE [LARGE SCALE GENOMIC DNA]</scope>
    <source>
        <strain evidence="11 12">3-C-1</strain>
    </source>
</reference>
<dbReference type="Gene3D" id="3.40.50.11690">
    <property type="entry name" value="Cell division protein FtsQ/DivIB"/>
    <property type="match status" value="1"/>
</dbReference>
<keyword evidence="2 9" id="KW-1003">Cell membrane</keyword>
<evidence type="ECO:0000256" key="3">
    <source>
        <dbReference type="ARBA" id="ARBA00022519"/>
    </source>
</evidence>
<keyword evidence="4 9" id="KW-0132">Cell division</keyword>
<dbReference type="Pfam" id="PF03799">
    <property type="entry name" value="FtsQ_DivIB_C"/>
    <property type="match status" value="1"/>
</dbReference>
<keyword evidence="12" id="KW-1185">Reference proteome</keyword>
<comment type="subunit">
    <text evidence="9">Part of a complex composed of FtsB, FtsL and FtsQ.</text>
</comment>
<dbReference type="GO" id="GO:0090529">
    <property type="term" value="P:cell septum assembly"/>
    <property type="evidence" value="ECO:0007669"/>
    <property type="project" value="InterPro"/>
</dbReference>
<dbReference type="RefSeq" id="WP_008485220.1">
    <property type="nucleotide sequence ID" value="NZ_AMRI01000017.1"/>
</dbReference>
<comment type="similarity">
    <text evidence="9">Belongs to the FtsQ/DivIB family. FtsQ subfamily.</text>
</comment>
<dbReference type="GO" id="GO:0005886">
    <property type="term" value="C:plasma membrane"/>
    <property type="evidence" value="ECO:0007669"/>
    <property type="project" value="UniProtKB-SubCell"/>
</dbReference>
<comment type="subcellular location">
    <subcellularLocation>
        <location evidence="9">Cell inner membrane</location>
        <topology evidence="9">Single-pass type II membrane protein</topology>
    </subcellularLocation>
    <subcellularLocation>
        <location evidence="1">Membrane</location>
    </subcellularLocation>
    <text evidence="9">Localizes to the division septum.</text>
</comment>